<feature type="transmembrane region" description="Helical" evidence="6">
    <location>
        <begin position="90"/>
        <end position="110"/>
    </location>
</feature>
<dbReference type="InterPro" id="IPR051611">
    <property type="entry name" value="ECF_transporter_component"/>
</dbReference>
<evidence type="ECO:0000313" key="8">
    <source>
        <dbReference type="Proteomes" id="UP000518316"/>
    </source>
</evidence>
<evidence type="ECO:0000313" key="7">
    <source>
        <dbReference type="EMBL" id="MBB1068808.1"/>
    </source>
</evidence>
<feature type="transmembrane region" description="Helical" evidence="6">
    <location>
        <begin position="171"/>
        <end position="195"/>
    </location>
</feature>
<dbReference type="InterPro" id="IPR003339">
    <property type="entry name" value="ABC/ECF_trnsptr_transmembrane"/>
</dbReference>
<comment type="caution">
    <text evidence="7">The sequence shown here is derived from an EMBL/GenBank/DDBJ whole genome shotgun (WGS) entry which is preliminary data.</text>
</comment>
<dbReference type="RefSeq" id="WP_182597543.1">
    <property type="nucleotide sequence ID" value="NZ_JACIVC010000031.1"/>
</dbReference>
<dbReference type="PANTHER" id="PTHR34857:SF2">
    <property type="entry name" value="SLL0384 PROTEIN"/>
    <property type="match status" value="1"/>
</dbReference>
<keyword evidence="2" id="KW-1003">Cell membrane</keyword>
<feature type="transmembrane region" description="Helical" evidence="6">
    <location>
        <begin position="260"/>
        <end position="280"/>
    </location>
</feature>
<dbReference type="Proteomes" id="UP000518316">
    <property type="component" value="Unassembled WGS sequence"/>
</dbReference>
<dbReference type="PANTHER" id="PTHR34857">
    <property type="entry name" value="SLL0384 PROTEIN"/>
    <property type="match status" value="1"/>
</dbReference>
<accession>A0A7W3TQB7</accession>
<name>A0A7W3TQB7_9LACO</name>
<evidence type="ECO:0000256" key="3">
    <source>
        <dbReference type="ARBA" id="ARBA00022692"/>
    </source>
</evidence>
<dbReference type="Pfam" id="PF02361">
    <property type="entry name" value="CbiQ"/>
    <property type="match status" value="1"/>
</dbReference>
<keyword evidence="5 6" id="KW-0472">Membrane</keyword>
<evidence type="ECO:0000256" key="6">
    <source>
        <dbReference type="SAM" id="Phobius"/>
    </source>
</evidence>
<evidence type="ECO:0000256" key="4">
    <source>
        <dbReference type="ARBA" id="ARBA00022989"/>
    </source>
</evidence>
<comment type="subcellular location">
    <subcellularLocation>
        <location evidence="1">Membrane</location>
        <topology evidence="1">Multi-pass membrane protein</topology>
    </subcellularLocation>
</comment>
<evidence type="ECO:0000256" key="5">
    <source>
        <dbReference type="ARBA" id="ARBA00023136"/>
    </source>
</evidence>
<feature type="transmembrane region" description="Helical" evidence="6">
    <location>
        <begin position="145"/>
        <end position="165"/>
    </location>
</feature>
<feature type="transmembrane region" description="Helical" evidence="6">
    <location>
        <begin position="67"/>
        <end position="83"/>
    </location>
</feature>
<dbReference type="CDD" id="cd16914">
    <property type="entry name" value="EcfT"/>
    <property type="match status" value="1"/>
</dbReference>
<protein>
    <submittedName>
        <fullName evidence="7">Cobalt transport protein</fullName>
    </submittedName>
</protein>
<keyword evidence="8" id="KW-1185">Reference proteome</keyword>
<dbReference type="EMBL" id="JACIVC010000031">
    <property type="protein sequence ID" value="MBB1068808.1"/>
    <property type="molecule type" value="Genomic_DNA"/>
</dbReference>
<sequence>MAQQIKPQISKKNKAVPTKLPVWLMNSERHQVQLTKGRLVQDNLTRFATLVAFLTRITPVYKAKNSPWVRIIELIGLTILIVLSSQVMFLWLILILLLTHLIILPGSVIITITKKLVKLMAVSLLVLLPSLLLQANNISLFLTRVALIMLNISIFLSITSWPQFIQGLEQLHLPSVIILTLDITMKYVYTLGVYIQELLSSIKLRTFGQHVNRRVLGVIIGQVYLSAKKRMGDLYQAMLLRGYNNSSIARRKLSWNKYDLISMGELLFAVAAYFVTRGVVA</sequence>
<dbReference type="AlphaFoldDB" id="A0A7W3TQB7"/>
<dbReference type="GO" id="GO:0005886">
    <property type="term" value="C:plasma membrane"/>
    <property type="evidence" value="ECO:0007669"/>
    <property type="project" value="UniProtKB-ARBA"/>
</dbReference>
<keyword evidence="3 6" id="KW-0812">Transmembrane</keyword>
<gene>
    <name evidence="7" type="ORF">H5S40_01235</name>
</gene>
<organism evidence="7 8">
    <name type="scientific">Limosilactobacillus albertensis</name>
    <dbReference type="NCBI Taxonomy" id="2759752"/>
    <lineage>
        <taxon>Bacteria</taxon>
        <taxon>Bacillati</taxon>
        <taxon>Bacillota</taxon>
        <taxon>Bacilli</taxon>
        <taxon>Lactobacillales</taxon>
        <taxon>Lactobacillaceae</taxon>
        <taxon>Limosilactobacillus</taxon>
    </lineage>
</organism>
<evidence type="ECO:0000256" key="2">
    <source>
        <dbReference type="ARBA" id="ARBA00022475"/>
    </source>
</evidence>
<proteinExistence type="predicted"/>
<keyword evidence="4 6" id="KW-1133">Transmembrane helix</keyword>
<reference evidence="7 8" key="1">
    <citation type="submission" date="2020-07" db="EMBL/GenBank/DDBJ databases">
        <title>Description of Limosilactobacillus balticus sp. nov., Limosilactobacillus agrestis sp. nov., Limosilactobacillus albertensis sp. nov., Limosilactobacillus rudii sp. nov., Limosilactobacillus fastidiosus sp. nov., five novel Limosilactobacillus species isolated from the vertebrate gastrointestinal tract, and proposal of 6 subspecies of Limosilactobacillus reuteri adapted to the gastrointestinal tract of specific vertebrate hosts.</title>
        <authorList>
            <person name="Li F."/>
            <person name="Cheng C."/>
            <person name="Zheng J."/>
            <person name="Quevedo R.M."/>
            <person name="Li J."/>
            <person name="Roos S."/>
            <person name="Gaenzle M.G."/>
            <person name="Walter J."/>
        </authorList>
    </citation>
    <scope>NUCLEOTIDE SEQUENCE [LARGE SCALE GENOMIC DNA]</scope>
    <source>
        <strain evidence="7 8">RRLNB_1_1</strain>
    </source>
</reference>
<evidence type="ECO:0000256" key="1">
    <source>
        <dbReference type="ARBA" id="ARBA00004141"/>
    </source>
</evidence>